<dbReference type="AlphaFoldDB" id="A0A317FD87"/>
<evidence type="ECO:0000256" key="1">
    <source>
        <dbReference type="ARBA" id="ARBA00006987"/>
    </source>
</evidence>
<accession>A0A317FD87</accession>
<comment type="similarity">
    <text evidence="1">Belongs to the UPF0065 (bug) family.</text>
</comment>
<dbReference type="Pfam" id="PF03401">
    <property type="entry name" value="TctC"/>
    <property type="match status" value="1"/>
</dbReference>
<dbReference type="PANTHER" id="PTHR42928">
    <property type="entry name" value="TRICARBOXYLATE-BINDING PROTEIN"/>
    <property type="match status" value="1"/>
</dbReference>
<dbReference type="Gene3D" id="3.40.190.150">
    <property type="entry name" value="Bordetella uptake gene, domain 1"/>
    <property type="match status" value="1"/>
</dbReference>
<protein>
    <recommendedName>
        <fullName evidence="5">Tripartite tricarboxylate transporter substrate binding protein</fullName>
    </recommendedName>
</protein>
<evidence type="ECO:0000313" key="4">
    <source>
        <dbReference type="Proteomes" id="UP000245765"/>
    </source>
</evidence>
<feature type="chain" id="PRO_5016447399" description="Tripartite tricarboxylate transporter substrate binding protein" evidence="2">
    <location>
        <begin position="26"/>
        <end position="323"/>
    </location>
</feature>
<dbReference type="PIRSF" id="PIRSF017082">
    <property type="entry name" value="YflP"/>
    <property type="match status" value="1"/>
</dbReference>
<evidence type="ECO:0000256" key="2">
    <source>
        <dbReference type="SAM" id="SignalP"/>
    </source>
</evidence>
<organism evidence="3 4">
    <name type="scientific">Falsiroseomonas bella</name>
    <dbReference type="NCBI Taxonomy" id="2184016"/>
    <lineage>
        <taxon>Bacteria</taxon>
        <taxon>Pseudomonadati</taxon>
        <taxon>Pseudomonadota</taxon>
        <taxon>Alphaproteobacteria</taxon>
        <taxon>Acetobacterales</taxon>
        <taxon>Roseomonadaceae</taxon>
        <taxon>Falsiroseomonas</taxon>
    </lineage>
</organism>
<evidence type="ECO:0000313" key="3">
    <source>
        <dbReference type="EMBL" id="PWS36483.1"/>
    </source>
</evidence>
<dbReference type="PANTHER" id="PTHR42928:SF5">
    <property type="entry name" value="BLR1237 PROTEIN"/>
    <property type="match status" value="1"/>
</dbReference>
<dbReference type="InterPro" id="IPR005064">
    <property type="entry name" value="BUG"/>
</dbReference>
<dbReference type="OrthoDB" id="9780943at2"/>
<name>A0A317FD87_9PROT</name>
<reference evidence="4" key="1">
    <citation type="submission" date="2018-05" db="EMBL/GenBank/DDBJ databases">
        <authorList>
            <person name="Du Z."/>
            <person name="Wang X."/>
        </authorList>
    </citation>
    <scope>NUCLEOTIDE SEQUENCE [LARGE SCALE GENOMIC DNA]</scope>
    <source>
        <strain evidence="4">CQN31</strain>
    </source>
</reference>
<dbReference type="RefSeq" id="WP_109871276.1">
    <property type="nucleotide sequence ID" value="NZ_QGNA01000003.1"/>
</dbReference>
<dbReference type="CDD" id="cd07012">
    <property type="entry name" value="PBP2_Bug_TTT"/>
    <property type="match status" value="1"/>
</dbReference>
<dbReference type="Gene3D" id="3.40.190.10">
    <property type="entry name" value="Periplasmic binding protein-like II"/>
    <property type="match status" value="1"/>
</dbReference>
<keyword evidence="2" id="KW-0732">Signal</keyword>
<feature type="signal peptide" evidence="2">
    <location>
        <begin position="1"/>
        <end position="25"/>
    </location>
</feature>
<proteinExistence type="inferred from homology"/>
<keyword evidence="4" id="KW-1185">Reference proteome</keyword>
<dbReference type="InterPro" id="IPR042100">
    <property type="entry name" value="Bug_dom1"/>
</dbReference>
<dbReference type="Proteomes" id="UP000245765">
    <property type="component" value="Unassembled WGS sequence"/>
</dbReference>
<dbReference type="EMBL" id="QGNA01000003">
    <property type="protein sequence ID" value="PWS36483.1"/>
    <property type="molecule type" value="Genomic_DNA"/>
</dbReference>
<dbReference type="SUPFAM" id="SSF53850">
    <property type="entry name" value="Periplasmic binding protein-like II"/>
    <property type="match status" value="1"/>
</dbReference>
<sequence length="323" mass="34596">MPRKGIWRRALLAGVLALPARPSLGGAGFPGRPIRILVPFPPGGTTDLQMRALAEPASRRLGQPVIIENKPGAGGTLGAATIARGTRPDGYTLSVMPGSVFRMAAMSSSPPYDPLADFTWIIRLVGYTFGIVVRADAPWRTLRAFLDDARANPGRITFGTPGVATLDVTMEQIARAAGGIQWVHVPFRGGTENLRALLAGQIDAAAENSLWADLVLQGRLRLLATWGEARTARFPAVPTLLESGIPVVASAPYGLAGPRGMDADAVRILHDAFRDSLDDPGHRQVLARFDMPLLYADSAAYERYAQAFHAEDSAMIRAMGLRI</sequence>
<gene>
    <name evidence="3" type="ORF">DFH01_15140</name>
</gene>
<evidence type="ECO:0008006" key="5">
    <source>
        <dbReference type="Google" id="ProtNLM"/>
    </source>
</evidence>
<comment type="caution">
    <text evidence="3">The sequence shown here is derived from an EMBL/GenBank/DDBJ whole genome shotgun (WGS) entry which is preliminary data.</text>
</comment>